<keyword evidence="2" id="KW-0503">Monooxygenase</keyword>
<accession>A0ABV9B7S9</accession>
<feature type="domain" description="ABM" evidence="1">
    <location>
        <begin position="6"/>
        <end position="94"/>
    </location>
</feature>
<dbReference type="Pfam" id="PF03992">
    <property type="entry name" value="ABM"/>
    <property type="match status" value="1"/>
</dbReference>
<dbReference type="PANTHER" id="PTHR33336">
    <property type="entry name" value="QUINOL MONOOXYGENASE YGIN-RELATED"/>
    <property type="match status" value="1"/>
</dbReference>
<dbReference type="PANTHER" id="PTHR33336:SF3">
    <property type="entry name" value="ABM DOMAIN-CONTAINING PROTEIN"/>
    <property type="match status" value="1"/>
</dbReference>
<reference evidence="3" key="1">
    <citation type="journal article" date="2019" name="Int. J. Syst. Evol. Microbiol.">
        <title>The Global Catalogue of Microorganisms (GCM) 10K type strain sequencing project: providing services to taxonomists for standard genome sequencing and annotation.</title>
        <authorList>
            <consortium name="The Broad Institute Genomics Platform"/>
            <consortium name="The Broad Institute Genome Sequencing Center for Infectious Disease"/>
            <person name="Wu L."/>
            <person name="Ma J."/>
        </authorList>
    </citation>
    <scope>NUCLEOTIDE SEQUENCE [LARGE SCALE GENOMIC DNA]</scope>
    <source>
        <strain evidence="3">CGMCC 4.7177</strain>
    </source>
</reference>
<name>A0ABV9B7S9_9ACTN</name>
<keyword evidence="3" id="KW-1185">Reference proteome</keyword>
<organism evidence="2 3">
    <name type="scientific">Streptomyces vulcanius</name>
    <dbReference type="NCBI Taxonomy" id="1441876"/>
    <lineage>
        <taxon>Bacteria</taxon>
        <taxon>Bacillati</taxon>
        <taxon>Actinomycetota</taxon>
        <taxon>Actinomycetes</taxon>
        <taxon>Kitasatosporales</taxon>
        <taxon>Streptomycetaceae</taxon>
        <taxon>Streptomyces</taxon>
    </lineage>
</organism>
<gene>
    <name evidence="2" type="ORF">ACFPIH_54385</name>
</gene>
<keyword evidence="2" id="KW-0560">Oxidoreductase</keyword>
<evidence type="ECO:0000313" key="2">
    <source>
        <dbReference type="EMBL" id="MFC4508283.1"/>
    </source>
</evidence>
<dbReference type="RefSeq" id="WP_381187288.1">
    <property type="nucleotide sequence ID" value="NZ_JBHSFK010000074.1"/>
</dbReference>
<evidence type="ECO:0000313" key="3">
    <source>
        <dbReference type="Proteomes" id="UP001595839"/>
    </source>
</evidence>
<dbReference type="Proteomes" id="UP001595839">
    <property type="component" value="Unassembled WGS sequence"/>
</dbReference>
<dbReference type="EMBL" id="JBHSFK010000074">
    <property type="protein sequence ID" value="MFC4508283.1"/>
    <property type="molecule type" value="Genomic_DNA"/>
</dbReference>
<dbReference type="GO" id="GO:0004497">
    <property type="term" value="F:monooxygenase activity"/>
    <property type="evidence" value="ECO:0007669"/>
    <property type="project" value="UniProtKB-KW"/>
</dbReference>
<sequence length="101" mass="11259">MSGKSIRIVAEVTAKTGAAEELWQHLVTLVEPTRKESGNISYEILQDIDNAEHFLFHESWESRDYFADHLASPHVVEYGRVSGHLIAVPVRITVCEARAGA</sequence>
<proteinExistence type="predicted"/>
<dbReference type="Gene3D" id="3.30.70.100">
    <property type="match status" value="1"/>
</dbReference>
<evidence type="ECO:0000259" key="1">
    <source>
        <dbReference type="PROSITE" id="PS51725"/>
    </source>
</evidence>
<dbReference type="PROSITE" id="PS51725">
    <property type="entry name" value="ABM"/>
    <property type="match status" value="1"/>
</dbReference>
<comment type="caution">
    <text evidence="2">The sequence shown here is derived from an EMBL/GenBank/DDBJ whole genome shotgun (WGS) entry which is preliminary data.</text>
</comment>
<dbReference type="InterPro" id="IPR007138">
    <property type="entry name" value="ABM_dom"/>
</dbReference>
<dbReference type="InterPro" id="IPR050744">
    <property type="entry name" value="AI-2_Isomerase_LsrG"/>
</dbReference>
<protein>
    <submittedName>
        <fullName evidence="2">Quinol monooxygenase</fullName>
        <ecNumber evidence="2">1.-.-.-</ecNumber>
    </submittedName>
</protein>
<dbReference type="SUPFAM" id="SSF54909">
    <property type="entry name" value="Dimeric alpha+beta barrel"/>
    <property type="match status" value="1"/>
</dbReference>
<dbReference type="EC" id="1.-.-.-" evidence="2"/>
<dbReference type="InterPro" id="IPR011008">
    <property type="entry name" value="Dimeric_a/b-barrel"/>
</dbReference>